<feature type="domain" description="Cupin type-2" evidence="1">
    <location>
        <begin position="33"/>
        <end position="94"/>
    </location>
</feature>
<dbReference type="InterPro" id="IPR052535">
    <property type="entry name" value="Bacilysin_H2HPP_isomerase"/>
</dbReference>
<dbReference type="PIRSF" id="PIRSF029883">
    <property type="entry name" value="KdgF"/>
    <property type="match status" value="1"/>
</dbReference>
<accession>A0A9D7XUA0</accession>
<dbReference type="InterPro" id="IPR013096">
    <property type="entry name" value="Cupin_2"/>
</dbReference>
<dbReference type="Pfam" id="PF07883">
    <property type="entry name" value="Cupin_2"/>
    <property type="match status" value="1"/>
</dbReference>
<comment type="caution">
    <text evidence="2">The sequence shown here is derived from an EMBL/GenBank/DDBJ whole genome shotgun (WGS) entry which is preliminary data.</text>
</comment>
<sequence>MSYINFNAIPHSHIWDGVHGAIAHSDQLTFAHIILEQGAIVGEHHHIHEQWTHVLEGELEFNLGGEIQIMTPGISAHIPSDMPHSAKALTRVKVIDCFMPVREDFKTLESWIK</sequence>
<gene>
    <name evidence="2" type="ORF">IPP15_19750</name>
</gene>
<protein>
    <submittedName>
        <fullName evidence="2">Cupin domain-containing protein</fullName>
    </submittedName>
</protein>
<evidence type="ECO:0000259" key="1">
    <source>
        <dbReference type="Pfam" id="PF07883"/>
    </source>
</evidence>
<proteinExistence type="predicted"/>
<dbReference type="PANTHER" id="PTHR40112:SF1">
    <property type="entry name" value="H2HPP ISOMERASE"/>
    <property type="match status" value="1"/>
</dbReference>
<organism evidence="2 3">
    <name type="scientific">Candidatus Opimibacter skivensis</name>
    <dbReference type="NCBI Taxonomy" id="2982028"/>
    <lineage>
        <taxon>Bacteria</taxon>
        <taxon>Pseudomonadati</taxon>
        <taxon>Bacteroidota</taxon>
        <taxon>Saprospiria</taxon>
        <taxon>Saprospirales</taxon>
        <taxon>Saprospiraceae</taxon>
        <taxon>Candidatus Opimibacter</taxon>
    </lineage>
</organism>
<dbReference type="CDD" id="cd02238">
    <property type="entry name" value="cupin_KdgF"/>
    <property type="match status" value="1"/>
</dbReference>
<name>A0A9D7XUA0_9BACT</name>
<dbReference type="InterPro" id="IPR025499">
    <property type="entry name" value="KdgF"/>
</dbReference>
<dbReference type="AlphaFoldDB" id="A0A9D7XUA0"/>
<dbReference type="Proteomes" id="UP000808337">
    <property type="component" value="Unassembled WGS sequence"/>
</dbReference>
<dbReference type="SUPFAM" id="SSF51182">
    <property type="entry name" value="RmlC-like cupins"/>
    <property type="match status" value="1"/>
</dbReference>
<evidence type="ECO:0000313" key="2">
    <source>
        <dbReference type="EMBL" id="MBK9984568.1"/>
    </source>
</evidence>
<dbReference type="PANTHER" id="PTHR40112">
    <property type="entry name" value="H2HPP ISOMERASE"/>
    <property type="match status" value="1"/>
</dbReference>
<dbReference type="EMBL" id="JADKGY010000029">
    <property type="protein sequence ID" value="MBK9984568.1"/>
    <property type="molecule type" value="Genomic_DNA"/>
</dbReference>
<evidence type="ECO:0000313" key="3">
    <source>
        <dbReference type="Proteomes" id="UP000808337"/>
    </source>
</evidence>
<dbReference type="Gene3D" id="2.60.120.10">
    <property type="entry name" value="Jelly Rolls"/>
    <property type="match status" value="1"/>
</dbReference>
<reference evidence="2 3" key="1">
    <citation type="submission" date="2020-10" db="EMBL/GenBank/DDBJ databases">
        <title>Connecting structure to function with the recovery of over 1000 high-quality activated sludge metagenome-assembled genomes encoding full-length rRNA genes using long-read sequencing.</title>
        <authorList>
            <person name="Singleton C.M."/>
            <person name="Petriglieri F."/>
            <person name="Kristensen J.M."/>
            <person name="Kirkegaard R.H."/>
            <person name="Michaelsen T.Y."/>
            <person name="Andersen M.H."/>
            <person name="Karst S.M."/>
            <person name="Dueholm M.S."/>
            <person name="Nielsen P.H."/>
            <person name="Albertsen M."/>
        </authorList>
    </citation>
    <scope>NUCLEOTIDE SEQUENCE [LARGE SCALE GENOMIC DNA]</scope>
    <source>
        <strain evidence="2">Ribe_18-Q3-R11-54_MAXAC.273</strain>
    </source>
</reference>
<dbReference type="InterPro" id="IPR014710">
    <property type="entry name" value="RmlC-like_jellyroll"/>
</dbReference>
<dbReference type="InterPro" id="IPR011051">
    <property type="entry name" value="RmlC_Cupin_sf"/>
</dbReference>